<evidence type="ECO:0000313" key="2">
    <source>
        <dbReference type="Proteomes" id="UP000017090"/>
    </source>
</evidence>
<protein>
    <submittedName>
        <fullName evidence="1">Uncharacterized protein</fullName>
    </submittedName>
</protein>
<proteinExistence type="predicted"/>
<organism evidence="1 2">
    <name type="scientific">Megasphaera vaginalis</name>
    <name type="common">ex Srinivasan et al. 2021</name>
    <dbReference type="NCBI Taxonomy" id="1111454"/>
    <lineage>
        <taxon>Bacteria</taxon>
        <taxon>Bacillati</taxon>
        <taxon>Bacillota</taxon>
        <taxon>Negativicutes</taxon>
        <taxon>Veillonellales</taxon>
        <taxon>Veillonellaceae</taxon>
        <taxon>Megasphaera</taxon>
    </lineage>
</organism>
<dbReference type="PATRIC" id="fig|1111454.3.peg.2"/>
<accession>U7UTI8</accession>
<reference evidence="1 2" key="1">
    <citation type="submission" date="2013-09" db="EMBL/GenBank/DDBJ databases">
        <authorList>
            <person name="Durkin A.S."/>
            <person name="Haft D.R."/>
            <person name="McCorrison J."/>
            <person name="Torralba M."/>
            <person name="Gillis M."/>
            <person name="Haft D.H."/>
            <person name="Methe B."/>
            <person name="Sutton G."/>
            <person name="Nelson K.E."/>
        </authorList>
    </citation>
    <scope>NUCLEOTIDE SEQUENCE [LARGE SCALE GENOMIC DNA]</scope>
    <source>
        <strain evidence="1 2">BV3C16-1</strain>
    </source>
</reference>
<dbReference type="eggNOG" id="ENOG50334BM">
    <property type="taxonomic scope" value="Bacteria"/>
</dbReference>
<keyword evidence="2" id="KW-1185">Reference proteome</keyword>
<comment type="caution">
    <text evidence="1">The sequence shown here is derived from an EMBL/GenBank/DDBJ whole genome shotgun (WGS) entry which is preliminary data.</text>
</comment>
<sequence length="203" mass="23413">MRAQFFDGFNFDTFKYSIVAVERVPSFFNIKDFGIHPFMFDDSCLRGYSCIFGINDTKHLCLLKLFTNSGSGTAPAIDGIAPVSFHSPAGDLRYDLAHEMDYTGSILIADGFVQKYFMPFGFQLPHAFRKVFELTFEQGLFIHVENKSEDARLLRIEYEEPLNAGKKMKMKVGQWLNRNEEYGFDDDLIAQYMDLSYATKYLF</sequence>
<name>U7UTI8_9FIRM</name>
<dbReference type="Proteomes" id="UP000017090">
    <property type="component" value="Unassembled WGS sequence"/>
</dbReference>
<dbReference type="OrthoDB" id="1622684at2"/>
<dbReference type="AlphaFoldDB" id="U7UTI8"/>
<gene>
    <name evidence="1" type="ORF">HMPREF1250_0114</name>
</gene>
<dbReference type="STRING" id="1111454.HMPREF1250_0114"/>
<evidence type="ECO:0000313" key="1">
    <source>
        <dbReference type="EMBL" id="ERT62752.1"/>
    </source>
</evidence>
<dbReference type="RefSeq" id="WP_023052534.1">
    <property type="nucleotide sequence ID" value="NZ_AWXA01000001.1"/>
</dbReference>
<dbReference type="EMBL" id="AWXA01000001">
    <property type="protein sequence ID" value="ERT62752.1"/>
    <property type="molecule type" value="Genomic_DNA"/>
</dbReference>